<feature type="transmembrane region" description="Helical" evidence="5">
    <location>
        <begin position="145"/>
        <end position="166"/>
    </location>
</feature>
<organism evidence="6 7">
    <name type="scientific">Dysgonomonas termitidis</name>
    <dbReference type="NCBI Taxonomy" id="1516126"/>
    <lineage>
        <taxon>Bacteria</taxon>
        <taxon>Pseudomonadati</taxon>
        <taxon>Bacteroidota</taxon>
        <taxon>Bacteroidia</taxon>
        <taxon>Bacteroidales</taxon>
        <taxon>Dysgonomonadaceae</taxon>
        <taxon>Dysgonomonas</taxon>
    </lineage>
</organism>
<keyword evidence="7" id="KW-1185">Reference proteome</keyword>
<feature type="transmembrane region" description="Helical" evidence="5">
    <location>
        <begin position="112"/>
        <end position="133"/>
    </location>
</feature>
<reference evidence="7" key="1">
    <citation type="journal article" date="2019" name="Int. J. Syst. Evol. Microbiol.">
        <title>The Global Catalogue of Microorganisms (GCM) 10K type strain sequencing project: providing services to taxonomists for standard genome sequencing and annotation.</title>
        <authorList>
            <consortium name="The Broad Institute Genomics Platform"/>
            <consortium name="The Broad Institute Genome Sequencing Center for Infectious Disease"/>
            <person name="Wu L."/>
            <person name="Ma J."/>
        </authorList>
    </citation>
    <scope>NUCLEOTIDE SEQUENCE [LARGE SCALE GENOMIC DNA]</scope>
    <source>
        <strain evidence="7">CCUG 66188</strain>
    </source>
</reference>
<gene>
    <name evidence="6" type="ORF">ACFO6W_13600</name>
</gene>
<feature type="transmembrane region" description="Helical" evidence="5">
    <location>
        <begin position="186"/>
        <end position="205"/>
    </location>
</feature>
<evidence type="ECO:0000256" key="3">
    <source>
        <dbReference type="ARBA" id="ARBA00022989"/>
    </source>
</evidence>
<keyword evidence="3 5" id="KW-1133">Transmembrane helix</keyword>
<feature type="transmembrane region" description="Helical" evidence="5">
    <location>
        <begin position="58"/>
        <end position="75"/>
    </location>
</feature>
<dbReference type="Pfam" id="PF01758">
    <property type="entry name" value="SBF"/>
    <property type="match status" value="1"/>
</dbReference>
<evidence type="ECO:0000256" key="2">
    <source>
        <dbReference type="ARBA" id="ARBA00022692"/>
    </source>
</evidence>
<keyword evidence="4 5" id="KW-0472">Membrane</keyword>
<evidence type="ECO:0000256" key="4">
    <source>
        <dbReference type="ARBA" id="ARBA00023136"/>
    </source>
</evidence>
<protein>
    <submittedName>
        <fullName evidence="6">Bile acid:sodium symporter family protein</fullName>
    </submittedName>
</protein>
<comment type="caution">
    <text evidence="6">The sequence shown here is derived from an EMBL/GenBank/DDBJ whole genome shotgun (WGS) entry which is preliminary data.</text>
</comment>
<dbReference type="InterPro" id="IPR002657">
    <property type="entry name" value="BilAc:Na_symport/Acr3"/>
</dbReference>
<dbReference type="Proteomes" id="UP001596023">
    <property type="component" value="Unassembled WGS sequence"/>
</dbReference>
<dbReference type="InterPro" id="IPR038770">
    <property type="entry name" value="Na+/solute_symporter_sf"/>
</dbReference>
<evidence type="ECO:0000256" key="5">
    <source>
        <dbReference type="SAM" id="Phobius"/>
    </source>
</evidence>
<accession>A0ABV9KXD0</accession>
<comment type="subcellular location">
    <subcellularLocation>
        <location evidence="1">Membrane</location>
        <topology evidence="1">Multi-pass membrane protein</topology>
    </subcellularLocation>
</comment>
<proteinExistence type="predicted"/>
<dbReference type="RefSeq" id="WP_379997315.1">
    <property type="nucleotide sequence ID" value="NZ_JBHSGN010000079.1"/>
</dbReference>
<dbReference type="Gene3D" id="1.20.1530.20">
    <property type="match status" value="1"/>
</dbReference>
<dbReference type="EMBL" id="JBHSGN010000079">
    <property type="protein sequence ID" value="MFC4674732.1"/>
    <property type="molecule type" value="Genomic_DNA"/>
</dbReference>
<name>A0ABV9KXD0_9BACT</name>
<evidence type="ECO:0000313" key="6">
    <source>
        <dbReference type="EMBL" id="MFC4674732.1"/>
    </source>
</evidence>
<feature type="transmembrane region" description="Helical" evidence="5">
    <location>
        <begin position="30"/>
        <end position="46"/>
    </location>
</feature>
<sequence>MLNKIKSYMMPIAMITGIILHRYMGALSFLTPYLIVVMLLITYCNISFRDIQFTRLHLWLILIQVTGSIAVYLLLFPVHPIIAQGAMICVLAPTATSAPVITGMLGGNVASLAAYSLLSNMTIVVVAPVIFAFTGEVNATSFADSLWVVFQKVFILLFLPFFGALLLQKFLPRVHYEIQKAKSLSFYIWSVALVIITGKTVQFISDQESPNYLVEAGVSFAALVVCVSQFLTGRRLGRVYDDTVAGGQGLGQKNTILAIWMAQTYLNPISSIGPGAYVLWQNMVNSFQVWKNRKNL</sequence>
<keyword evidence="2 5" id="KW-0812">Transmembrane</keyword>
<feature type="transmembrane region" description="Helical" evidence="5">
    <location>
        <begin position="81"/>
        <end position="105"/>
    </location>
</feature>
<feature type="transmembrane region" description="Helical" evidence="5">
    <location>
        <begin position="211"/>
        <end position="231"/>
    </location>
</feature>
<evidence type="ECO:0000313" key="7">
    <source>
        <dbReference type="Proteomes" id="UP001596023"/>
    </source>
</evidence>
<evidence type="ECO:0000256" key="1">
    <source>
        <dbReference type="ARBA" id="ARBA00004141"/>
    </source>
</evidence>